<sequence length="290" mass="32913">MNNFTNSTISSQSSLRKNLLNFIQNIGFVYIVPPLCSLGFLLNILCIITFIRLCKQGNIFKYFLVKTIAESIVLFAGALIPLGNCIQCSVYQSLPQMIHQYILVGYLIPVSYTFSGFCEIIITVDRILILKNKEKNSISYKVVMIVILILSVFMFLPLLFSRYLKELPENKFVLLRTAFGSSADFSIYLSITVLVRNTFFFVSLVVSNILLLVQFRKYIDKKYKLFNGLSKFVRSKDISNSSSVKSESSNNKKDDPEKRLTIMTLTLSLIFILSRGLQSVGSISSIFARI</sequence>
<evidence type="ECO:0000256" key="1">
    <source>
        <dbReference type="SAM" id="Phobius"/>
    </source>
</evidence>
<organism evidence="2 3">
    <name type="scientific">Brachionus plicatilis</name>
    <name type="common">Marine rotifer</name>
    <name type="synonym">Brachionus muelleri</name>
    <dbReference type="NCBI Taxonomy" id="10195"/>
    <lineage>
        <taxon>Eukaryota</taxon>
        <taxon>Metazoa</taxon>
        <taxon>Spiralia</taxon>
        <taxon>Gnathifera</taxon>
        <taxon>Rotifera</taxon>
        <taxon>Eurotatoria</taxon>
        <taxon>Monogononta</taxon>
        <taxon>Pseudotrocha</taxon>
        <taxon>Ploima</taxon>
        <taxon>Brachionidae</taxon>
        <taxon>Brachionus</taxon>
    </lineage>
</organism>
<proteinExistence type="predicted"/>
<dbReference type="AlphaFoldDB" id="A0A3M7RTW2"/>
<dbReference type="Gene3D" id="1.20.1070.10">
    <property type="entry name" value="Rhodopsin 7-helix transmembrane proteins"/>
    <property type="match status" value="1"/>
</dbReference>
<feature type="transmembrane region" description="Helical" evidence="1">
    <location>
        <begin position="102"/>
        <end position="122"/>
    </location>
</feature>
<keyword evidence="1" id="KW-1133">Transmembrane helix</keyword>
<dbReference type="SUPFAM" id="SSF81321">
    <property type="entry name" value="Family A G protein-coupled receptor-like"/>
    <property type="match status" value="1"/>
</dbReference>
<dbReference type="PANTHER" id="PTHR47760">
    <property type="entry name" value="G-PROTEIN COUPLED RECEPTOR B0563.6-LIKE PROTEIN-RELATED"/>
    <property type="match status" value="1"/>
</dbReference>
<evidence type="ECO:0000313" key="3">
    <source>
        <dbReference type="Proteomes" id="UP000276133"/>
    </source>
</evidence>
<keyword evidence="1" id="KW-0472">Membrane</keyword>
<comment type="caution">
    <text evidence="2">The sequence shown here is derived from an EMBL/GenBank/DDBJ whole genome shotgun (WGS) entry which is preliminary data.</text>
</comment>
<dbReference type="OrthoDB" id="10151879at2759"/>
<feature type="transmembrane region" description="Helical" evidence="1">
    <location>
        <begin position="142"/>
        <end position="165"/>
    </location>
</feature>
<feature type="transmembrane region" description="Helical" evidence="1">
    <location>
        <begin position="63"/>
        <end position="82"/>
    </location>
</feature>
<gene>
    <name evidence="2" type="ORF">BpHYR1_051829</name>
</gene>
<dbReference type="Proteomes" id="UP000276133">
    <property type="component" value="Unassembled WGS sequence"/>
</dbReference>
<name>A0A3M7RTW2_BRAPC</name>
<evidence type="ECO:0000313" key="2">
    <source>
        <dbReference type="EMBL" id="RNA26747.1"/>
    </source>
</evidence>
<feature type="transmembrane region" description="Helical" evidence="1">
    <location>
        <begin position="185"/>
        <end position="213"/>
    </location>
</feature>
<accession>A0A3M7RTW2</accession>
<evidence type="ECO:0008006" key="4">
    <source>
        <dbReference type="Google" id="ProtNLM"/>
    </source>
</evidence>
<dbReference type="EMBL" id="REGN01002683">
    <property type="protein sequence ID" value="RNA26747.1"/>
    <property type="molecule type" value="Genomic_DNA"/>
</dbReference>
<keyword evidence="3" id="KW-1185">Reference proteome</keyword>
<dbReference type="PANTHER" id="PTHR47760:SF1">
    <property type="entry name" value="G-PROTEIN COUPLED RECEPTORS FAMILY 1 PROFILE DOMAIN-CONTAINING PROTEIN"/>
    <property type="match status" value="1"/>
</dbReference>
<reference evidence="2 3" key="1">
    <citation type="journal article" date="2018" name="Sci. Rep.">
        <title>Genomic signatures of local adaptation to the degree of environmental predictability in rotifers.</title>
        <authorList>
            <person name="Franch-Gras L."/>
            <person name="Hahn C."/>
            <person name="Garcia-Roger E.M."/>
            <person name="Carmona M.J."/>
            <person name="Serra M."/>
            <person name="Gomez A."/>
        </authorList>
    </citation>
    <scope>NUCLEOTIDE SEQUENCE [LARGE SCALE GENOMIC DNA]</scope>
    <source>
        <strain evidence="2">HYR1</strain>
    </source>
</reference>
<protein>
    <recommendedName>
        <fullName evidence="4">G-protein coupled receptors family 1 profile domain-containing protein</fullName>
    </recommendedName>
</protein>
<keyword evidence="1" id="KW-0812">Transmembrane</keyword>
<dbReference type="InterPro" id="IPR053093">
    <property type="entry name" value="GPCR-like"/>
</dbReference>
<feature type="transmembrane region" description="Helical" evidence="1">
    <location>
        <begin position="28"/>
        <end position="51"/>
    </location>
</feature>